<dbReference type="OMA" id="YITNFAF"/>
<dbReference type="UCSC" id="Y45F10B.11">
    <property type="organism name" value="c. elegans"/>
</dbReference>
<dbReference type="PhylomeDB" id="Q9XXR7"/>
<evidence type="ECO:0000313" key="3">
    <source>
        <dbReference type="WormBase" id="Y45F10B.11"/>
    </source>
</evidence>
<dbReference type="RefSeq" id="NP_502620.2">
    <property type="nucleotide sequence ID" value="NM_070219.2"/>
</dbReference>
<dbReference type="InParanoid" id="Q9XXR7"/>
<keyword evidence="2" id="KW-1185">Reference proteome</keyword>
<dbReference type="InterPro" id="IPR003839">
    <property type="entry name" value="7TM_GPCR_serpentine_rcpt_Sru"/>
</dbReference>
<evidence type="ECO:0000313" key="1">
    <source>
        <dbReference type="EMBL" id="CAA16361.2"/>
    </source>
</evidence>
<name>Q9XXR7_CAEEL</name>
<dbReference type="Proteomes" id="UP000001940">
    <property type="component" value="Chromosome IV"/>
</dbReference>
<sequence>MELLNNVSIQGDPRYINYKFEFFTFPVFLALVPFTYVIPTTVIVSKICICYFKNPSGNRNGTMNPHVFLVIAISQITSIFYMISDYLTTRIPFTGAITSWCASQQPNHLLKVLFFFSTYFTYTGWIFPFLLTTLRLVSLYYPFNQDELCARITQLSIPFIYIWPLFFTFTLFPALGFCRQILGPYQFGAIYFWFSGNLFDIKLIKGLIGNLLFWFILCTTSTLMLFIKLEKMKNQRNSALVQKAELSLSLTTLSMLFSFIFHFVGGLIFIINPYYTAYFIALRPYGNDIEFVVVPWIFYSTHPIFKKQSVVADGASRIGSVQTTF</sequence>
<dbReference type="FunCoup" id="Q9XXR7">
    <property type="interactions" value="3"/>
</dbReference>
<gene>
    <name evidence="1 3" type="primary">sru-9</name>
    <name evidence="1" type="ORF">CELE_Y45F10B.11</name>
    <name evidence="3" type="ORF">Y45F10B.11</name>
</gene>
<dbReference type="OrthoDB" id="5841283at2759"/>
<dbReference type="PaxDb" id="6239-Y45F10B.11"/>
<dbReference type="GeneID" id="189920"/>
<dbReference type="CTD" id="189920"/>
<dbReference type="EMBL" id="BX284604">
    <property type="protein sequence ID" value="CAA16361.2"/>
    <property type="molecule type" value="Genomic_DNA"/>
</dbReference>
<keyword evidence="1" id="KW-0675">Receptor</keyword>
<dbReference type="KEGG" id="cel:CELE_Y45F10B.11"/>
<dbReference type="PIR" id="T26923">
    <property type="entry name" value="T26923"/>
</dbReference>
<dbReference type="AGR" id="WB:WBGene00005672"/>
<reference evidence="1 2" key="1">
    <citation type="journal article" date="1998" name="Science">
        <title>Genome sequence of the nematode C. elegans: a platform for investigating biology.</title>
        <authorList>
            <consortium name="The C. elegans sequencing consortium"/>
            <person name="Sulson J.E."/>
            <person name="Waterston R."/>
        </authorList>
    </citation>
    <scope>NUCLEOTIDE SEQUENCE [LARGE SCALE GENOMIC DNA]</scope>
    <source>
        <strain evidence="1 2">Bristol N2</strain>
    </source>
</reference>
<organism evidence="1 2">
    <name type="scientific">Caenorhabditis elegans</name>
    <dbReference type="NCBI Taxonomy" id="6239"/>
    <lineage>
        <taxon>Eukaryota</taxon>
        <taxon>Metazoa</taxon>
        <taxon>Ecdysozoa</taxon>
        <taxon>Nematoda</taxon>
        <taxon>Chromadorea</taxon>
        <taxon>Rhabditida</taxon>
        <taxon>Rhabditina</taxon>
        <taxon>Rhabditomorpha</taxon>
        <taxon>Rhabditoidea</taxon>
        <taxon>Rhabditidae</taxon>
        <taxon>Peloderinae</taxon>
        <taxon>Caenorhabditis</taxon>
    </lineage>
</organism>
<dbReference type="AlphaFoldDB" id="Q9XXR7"/>
<dbReference type="Pfam" id="PF10322">
    <property type="entry name" value="7TM_GPCR_Sru"/>
    <property type="match status" value="1"/>
</dbReference>
<dbReference type="PANTHER" id="PTHR46045">
    <property type="entry name" value="SERPENTINE RECEPTOR, CLASS U-RELATED"/>
    <property type="match status" value="1"/>
</dbReference>
<dbReference type="PANTHER" id="PTHR46045:SF3">
    <property type="entry name" value="SERPENTINE RECEPTOR, CLASS U"/>
    <property type="match status" value="1"/>
</dbReference>
<dbReference type="eggNOG" id="ENOG502TFHM">
    <property type="taxonomic scope" value="Eukaryota"/>
</dbReference>
<dbReference type="HOGENOM" id="CLU_049496_0_0_1"/>
<protein>
    <submittedName>
        <fullName evidence="1">Serpentine Receptor, class U</fullName>
    </submittedName>
</protein>
<evidence type="ECO:0000313" key="2">
    <source>
        <dbReference type="Proteomes" id="UP000001940"/>
    </source>
</evidence>
<proteinExistence type="predicted"/>
<dbReference type="WormBase" id="Y45F10B.11">
    <property type="protein sequence ID" value="CE38239"/>
    <property type="gene ID" value="WBGene00005672"/>
    <property type="gene designation" value="sru-9"/>
</dbReference>
<accession>Q9XXR7</accession>